<evidence type="ECO:0000313" key="12">
    <source>
        <dbReference type="EMBL" id="CAF3819587.1"/>
    </source>
</evidence>
<evidence type="ECO:0000256" key="9">
    <source>
        <dbReference type="ARBA" id="ARBA00023242"/>
    </source>
</evidence>
<protein>
    <recommendedName>
        <fullName evidence="4">Coiled-coil alpha-helical rod protein 1</fullName>
    </recommendedName>
    <alternativeName>
        <fullName evidence="10">Alpha-helical coiled-coil rod protein</fullName>
    </alternativeName>
</protein>
<keyword evidence="5" id="KW-0217">Developmental protein</keyword>
<comment type="subcellular location">
    <subcellularLocation>
        <location evidence="3">Cytoplasm</location>
    </subcellularLocation>
    <subcellularLocation>
        <location evidence="2">Nucleus</location>
    </subcellularLocation>
</comment>
<evidence type="ECO:0000256" key="4">
    <source>
        <dbReference type="ARBA" id="ARBA00016468"/>
    </source>
</evidence>
<dbReference type="PANTHER" id="PTHR46822:SF1">
    <property type="entry name" value="COILED-COIL ALPHA-HELICAL ROD PROTEIN 1"/>
    <property type="match status" value="1"/>
</dbReference>
<dbReference type="GO" id="GO:0005814">
    <property type="term" value="C:centriole"/>
    <property type="evidence" value="ECO:0007669"/>
    <property type="project" value="TreeGrafter"/>
</dbReference>
<evidence type="ECO:0000256" key="6">
    <source>
        <dbReference type="ARBA" id="ARBA00022490"/>
    </source>
</evidence>
<dbReference type="GO" id="GO:0006611">
    <property type="term" value="P:protein export from nucleus"/>
    <property type="evidence" value="ECO:0007669"/>
    <property type="project" value="TreeGrafter"/>
</dbReference>
<comment type="function">
    <text evidence="1">May be a regulator of keratinocyte proliferation or differentiation.</text>
</comment>
<dbReference type="AlphaFoldDB" id="A0A819CXB9"/>
<evidence type="ECO:0000256" key="2">
    <source>
        <dbReference type="ARBA" id="ARBA00004123"/>
    </source>
</evidence>
<dbReference type="GO" id="GO:0005737">
    <property type="term" value="C:cytoplasm"/>
    <property type="evidence" value="ECO:0007669"/>
    <property type="project" value="UniProtKB-SubCell"/>
</dbReference>
<dbReference type="GO" id="GO:0005634">
    <property type="term" value="C:nucleus"/>
    <property type="evidence" value="ECO:0007669"/>
    <property type="project" value="UniProtKB-SubCell"/>
</dbReference>
<sequence>MTSIPSNNMLLLPPSAFQSTSSLYLNSDKENQSITTTPITNTVHEQLEQLQFEMGRLRTDNEALKTSGRDLLERAPRLINIPHRSNIVQETLEDIIQQQATEIERLRNELEREKSRCLVAINDLEQNLRTKELSWKAQSNEFELRSAELQKVRKEKLYYEQLLSSQKLSTSSEIVSNKLCQQLEQREKENVSLNDEIRLLSLRLTSMNDVLTLQEEKLDQPTLNNHEKRQSLLNCWRTKVYDLLMQLKSMELILKNNSNRFSNDIEQLQGKVNELLHENKLLQTQYDERKIHIQYLESKLHQSDSNLSIMLDENTSLKQRLQSFENTEQTLRDMIIKYTTNPQYDDLFKTINKTLAIY</sequence>
<organism evidence="12 13">
    <name type="scientific">Rotaria magnacalcarata</name>
    <dbReference type="NCBI Taxonomy" id="392030"/>
    <lineage>
        <taxon>Eukaryota</taxon>
        <taxon>Metazoa</taxon>
        <taxon>Spiralia</taxon>
        <taxon>Gnathifera</taxon>
        <taxon>Rotifera</taxon>
        <taxon>Eurotatoria</taxon>
        <taxon>Bdelloidea</taxon>
        <taxon>Philodinida</taxon>
        <taxon>Philodinidae</taxon>
        <taxon>Rotaria</taxon>
    </lineage>
</organism>
<keyword evidence="9" id="KW-0539">Nucleus</keyword>
<feature type="coiled-coil region" evidence="11">
    <location>
        <begin position="258"/>
        <end position="285"/>
    </location>
</feature>
<feature type="non-terminal residue" evidence="12">
    <location>
        <position position="1"/>
    </location>
</feature>
<feature type="non-terminal residue" evidence="12">
    <location>
        <position position="358"/>
    </location>
</feature>
<evidence type="ECO:0000256" key="1">
    <source>
        <dbReference type="ARBA" id="ARBA00003936"/>
    </source>
</evidence>
<dbReference type="GO" id="GO:0030154">
    <property type="term" value="P:cell differentiation"/>
    <property type="evidence" value="ECO:0007669"/>
    <property type="project" value="UniProtKB-KW"/>
</dbReference>
<dbReference type="PANTHER" id="PTHR46822">
    <property type="entry name" value="COILED-COIL ALPHA-HELICAL ROD PROTEIN 1"/>
    <property type="match status" value="1"/>
</dbReference>
<dbReference type="EMBL" id="CAJOBG010000477">
    <property type="protein sequence ID" value="CAF3819587.1"/>
    <property type="molecule type" value="Genomic_DNA"/>
</dbReference>
<evidence type="ECO:0000256" key="11">
    <source>
        <dbReference type="SAM" id="Coils"/>
    </source>
</evidence>
<evidence type="ECO:0000256" key="3">
    <source>
        <dbReference type="ARBA" id="ARBA00004496"/>
    </source>
</evidence>
<evidence type="ECO:0000256" key="7">
    <source>
        <dbReference type="ARBA" id="ARBA00022782"/>
    </source>
</evidence>
<evidence type="ECO:0000256" key="10">
    <source>
        <dbReference type="ARBA" id="ARBA00031932"/>
    </source>
</evidence>
<evidence type="ECO:0000256" key="8">
    <source>
        <dbReference type="ARBA" id="ARBA00023054"/>
    </source>
</evidence>
<feature type="coiled-coil region" evidence="11">
    <location>
        <begin position="47"/>
        <end position="127"/>
    </location>
</feature>
<proteinExistence type="predicted"/>
<keyword evidence="8 11" id="KW-0175">Coiled coil</keyword>
<name>A0A819CXB9_9BILA</name>
<evidence type="ECO:0000313" key="13">
    <source>
        <dbReference type="Proteomes" id="UP000663866"/>
    </source>
</evidence>
<dbReference type="Proteomes" id="UP000663866">
    <property type="component" value="Unassembled WGS sequence"/>
</dbReference>
<feature type="coiled-coil region" evidence="11">
    <location>
        <begin position="176"/>
        <end position="203"/>
    </location>
</feature>
<keyword evidence="13" id="KW-1185">Reference proteome</keyword>
<reference evidence="12" key="1">
    <citation type="submission" date="2021-02" db="EMBL/GenBank/DDBJ databases">
        <authorList>
            <person name="Nowell W R."/>
        </authorList>
    </citation>
    <scope>NUCLEOTIDE SEQUENCE</scope>
</reference>
<accession>A0A819CXB9</accession>
<evidence type="ECO:0000256" key="5">
    <source>
        <dbReference type="ARBA" id="ARBA00022473"/>
    </source>
</evidence>
<dbReference type="InterPro" id="IPR009800">
    <property type="entry name" value="HCR"/>
</dbReference>
<keyword evidence="6" id="KW-0963">Cytoplasm</keyword>
<keyword evidence="7" id="KW-0221">Differentiation</keyword>
<dbReference type="Pfam" id="PF07111">
    <property type="entry name" value="HCR"/>
    <property type="match status" value="1"/>
</dbReference>
<comment type="caution">
    <text evidence="12">The sequence shown here is derived from an EMBL/GenBank/DDBJ whole genome shotgun (WGS) entry which is preliminary data.</text>
</comment>
<gene>
    <name evidence="12" type="ORF">OVN521_LOCUS4963</name>
</gene>